<dbReference type="EMBL" id="JABSNP010000004">
    <property type="protein sequence ID" value="NRT18519.1"/>
    <property type="molecule type" value="Genomic_DNA"/>
</dbReference>
<evidence type="ECO:0000256" key="4">
    <source>
        <dbReference type="ARBA" id="ARBA00022763"/>
    </source>
</evidence>
<keyword evidence="13" id="KW-0255">Endonuclease</keyword>
<evidence type="ECO:0000256" key="5">
    <source>
        <dbReference type="ARBA" id="ARBA00022801"/>
    </source>
</evidence>
<evidence type="ECO:0000313" key="13">
    <source>
        <dbReference type="EMBL" id="NRT18519.1"/>
    </source>
</evidence>
<feature type="binding site" evidence="10">
    <location>
        <position position="206"/>
    </location>
    <ligand>
        <name>[4Fe-4S] cluster</name>
        <dbReference type="ChEBI" id="CHEBI:49883"/>
    </ligand>
</feature>
<dbReference type="PROSITE" id="PS01155">
    <property type="entry name" value="ENDONUCLEASE_III_2"/>
    <property type="match status" value="1"/>
</dbReference>
<comment type="caution">
    <text evidence="13">The sequence shown here is derived from an EMBL/GenBank/DDBJ whole genome shotgun (WGS) entry which is preliminary data.</text>
</comment>
<dbReference type="Proteomes" id="UP000779507">
    <property type="component" value="Unassembled WGS sequence"/>
</dbReference>
<dbReference type="InterPro" id="IPR000445">
    <property type="entry name" value="HhH_motif"/>
</dbReference>
<feature type="binding site" evidence="10">
    <location>
        <position position="200"/>
    </location>
    <ligand>
        <name>[4Fe-4S] cluster</name>
        <dbReference type="ChEBI" id="CHEBI:49883"/>
    </ligand>
</feature>
<feature type="binding site" evidence="10">
    <location>
        <position position="197"/>
    </location>
    <ligand>
        <name>[4Fe-4S] cluster</name>
        <dbReference type="ChEBI" id="CHEBI:49883"/>
    </ligand>
</feature>
<dbReference type="InterPro" id="IPR023170">
    <property type="entry name" value="HhH_base_excis_C"/>
</dbReference>
<comment type="cofactor">
    <cofactor evidence="10">
        <name>[4Fe-4S] cluster</name>
        <dbReference type="ChEBI" id="CHEBI:49883"/>
    </cofactor>
    <text evidence="10">Binds 1 [4Fe-4S] cluster.</text>
</comment>
<dbReference type="CDD" id="cd00056">
    <property type="entry name" value="ENDO3c"/>
    <property type="match status" value="1"/>
</dbReference>
<name>A0ABX2FPV8_9BACT</name>
<sequence length="257" mass="28115">MTRPERFRYFLDYFTTHFPEPKTELRYGNPYELIVAVVLSAQCTDKRVNLVMPALLAAFPTPAHLGAAAADDIFPFIRSVSYPNNKAKHLAGLGRMLTEDFGGEVPSLLDELQRLPGVGRKTANVVVSVIYNQPAMAVDTHVFRVSRRLGLVPQTATTPLAVEKGLVRHLPEALIPKAHHWLILHGRYVCVARSPKCGICPLAPSCWYFEKNVAPLIGLGAPSATAPKLPAIKKTPKIGSRPRKKVTSPSGPDSVLP</sequence>
<evidence type="ECO:0000256" key="11">
    <source>
        <dbReference type="SAM" id="MobiDB-lite"/>
    </source>
</evidence>
<dbReference type="Pfam" id="PF00633">
    <property type="entry name" value="HHH"/>
    <property type="match status" value="1"/>
</dbReference>
<evidence type="ECO:0000256" key="6">
    <source>
        <dbReference type="ARBA" id="ARBA00023004"/>
    </source>
</evidence>
<evidence type="ECO:0000313" key="14">
    <source>
        <dbReference type="Proteomes" id="UP000779507"/>
    </source>
</evidence>
<evidence type="ECO:0000259" key="12">
    <source>
        <dbReference type="SMART" id="SM00478"/>
    </source>
</evidence>
<reference evidence="13 14" key="1">
    <citation type="submission" date="2020-05" db="EMBL/GenBank/DDBJ databases">
        <title>Genomic Encyclopedia of Type Strains, Phase IV (KMG-V): Genome sequencing to study the core and pangenomes of soil and plant-associated prokaryotes.</title>
        <authorList>
            <person name="Whitman W."/>
        </authorList>
    </citation>
    <scope>NUCLEOTIDE SEQUENCE [LARGE SCALE GENOMIC DNA]</scope>
    <source>
        <strain evidence="13 14">9A</strain>
    </source>
</reference>
<keyword evidence="2 10" id="KW-0004">4Fe-4S</keyword>
<keyword evidence="7 10" id="KW-0411">Iron-sulfur</keyword>
<dbReference type="SUPFAM" id="SSF48150">
    <property type="entry name" value="DNA-glycosylase"/>
    <property type="match status" value="1"/>
</dbReference>
<accession>A0ABX2FPV8</accession>
<organism evidence="13 14">
    <name type="scientific">Hymenobacter caeli</name>
    <dbReference type="NCBI Taxonomy" id="2735894"/>
    <lineage>
        <taxon>Bacteria</taxon>
        <taxon>Pseudomonadati</taxon>
        <taxon>Bacteroidota</taxon>
        <taxon>Cytophagia</taxon>
        <taxon>Cytophagales</taxon>
        <taxon>Hymenobacteraceae</taxon>
        <taxon>Hymenobacter</taxon>
    </lineage>
</organism>
<dbReference type="InterPro" id="IPR011257">
    <property type="entry name" value="DNA_glycosylase"/>
</dbReference>
<evidence type="ECO:0000256" key="3">
    <source>
        <dbReference type="ARBA" id="ARBA00022723"/>
    </source>
</evidence>
<keyword evidence="10" id="KW-0238">DNA-binding</keyword>
<dbReference type="PROSITE" id="PS00764">
    <property type="entry name" value="ENDONUCLEASE_III_1"/>
    <property type="match status" value="1"/>
</dbReference>
<keyword evidence="3 10" id="KW-0479">Metal-binding</keyword>
<evidence type="ECO:0000256" key="9">
    <source>
        <dbReference type="ARBA" id="ARBA00023295"/>
    </source>
</evidence>
<keyword evidence="5 10" id="KW-0378">Hydrolase</keyword>
<dbReference type="InterPro" id="IPR005759">
    <property type="entry name" value="Nth"/>
</dbReference>
<dbReference type="PANTHER" id="PTHR10359">
    <property type="entry name" value="A/G-SPECIFIC ADENINE GLYCOSYLASE/ENDONUCLEASE III"/>
    <property type="match status" value="1"/>
</dbReference>
<dbReference type="InterPro" id="IPR004036">
    <property type="entry name" value="Endonuclease-III-like_CS2"/>
</dbReference>
<keyword evidence="4 10" id="KW-0227">DNA damage</keyword>
<feature type="binding site" evidence="10">
    <location>
        <position position="190"/>
    </location>
    <ligand>
        <name>[4Fe-4S] cluster</name>
        <dbReference type="ChEBI" id="CHEBI:49883"/>
    </ligand>
</feature>
<evidence type="ECO:0000256" key="7">
    <source>
        <dbReference type="ARBA" id="ARBA00023014"/>
    </source>
</evidence>
<feature type="compositionally biased region" description="Basic residues" evidence="11">
    <location>
        <begin position="234"/>
        <end position="246"/>
    </location>
</feature>
<dbReference type="SMART" id="SM00525">
    <property type="entry name" value="FES"/>
    <property type="match status" value="1"/>
</dbReference>
<dbReference type="Pfam" id="PF10576">
    <property type="entry name" value="EndIII_4Fe-2S"/>
    <property type="match status" value="1"/>
</dbReference>
<dbReference type="GO" id="GO:0140078">
    <property type="term" value="F:class I DNA-(apurinic or apyrimidinic site) endonuclease activity"/>
    <property type="evidence" value="ECO:0007669"/>
    <property type="project" value="UniProtKB-EC"/>
</dbReference>
<feature type="region of interest" description="Disordered" evidence="11">
    <location>
        <begin position="224"/>
        <end position="257"/>
    </location>
</feature>
<proteinExistence type="inferred from homology"/>
<comment type="function">
    <text evidence="10">DNA repair enzyme that has both DNA N-glycosylase activity and AP-lyase activity. The DNA N-glycosylase activity releases various damaged pyrimidines from DNA by cleaving the N-glycosidic bond, leaving an AP (apurinic/apyrimidinic) site. The AP-lyase activity cleaves the phosphodiester bond 3' to the AP site by a beta-elimination, leaving a 3'-terminal unsaturated sugar and a product with a terminal 5'-phosphate.</text>
</comment>
<feature type="domain" description="HhH-GPD" evidence="12">
    <location>
        <begin position="39"/>
        <end position="188"/>
    </location>
</feature>
<dbReference type="RefSeq" id="WP_173809250.1">
    <property type="nucleotide sequence ID" value="NZ_JABSNP010000004.1"/>
</dbReference>
<evidence type="ECO:0000256" key="8">
    <source>
        <dbReference type="ARBA" id="ARBA00023204"/>
    </source>
</evidence>
<dbReference type="NCBIfam" id="TIGR01083">
    <property type="entry name" value="nth"/>
    <property type="match status" value="1"/>
</dbReference>
<dbReference type="InterPro" id="IPR003651">
    <property type="entry name" value="Endonuclease3_FeS-loop_motif"/>
</dbReference>
<evidence type="ECO:0000256" key="1">
    <source>
        <dbReference type="ARBA" id="ARBA00008343"/>
    </source>
</evidence>
<dbReference type="InterPro" id="IPR004035">
    <property type="entry name" value="Endouclease-III_FeS-bd_BS"/>
</dbReference>
<keyword evidence="6 10" id="KW-0408">Iron</keyword>
<evidence type="ECO:0000256" key="10">
    <source>
        <dbReference type="HAMAP-Rule" id="MF_00942"/>
    </source>
</evidence>
<gene>
    <name evidence="10" type="primary">nth</name>
    <name evidence="13" type="ORF">HNP98_001336</name>
</gene>
<keyword evidence="14" id="KW-1185">Reference proteome</keyword>
<comment type="catalytic activity">
    <reaction evidence="10">
        <text>2'-deoxyribonucleotide-(2'-deoxyribose 5'-phosphate)-2'-deoxyribonucleotide-DNA = a 3'-end 2'-deoxyribonucleotide-(2,3-dehydro-2,3-deoxyribose 5'-phosphate)-DNA + a 5'-end 5'-phospho-2'-deoxyribonucleoside-DNA + H(+)</text>
        <dbReference type="Rhea" id="RHEA:66592"/>
        <dbReference type="Rhea" id="RHEA-COMP:13180"/>
        <dbReference type="Rhea" id="RHEA-COMP:16897"/>
        <dbReference type="Rhea" id="RHEA-COMP:17067"/>
        <dbReference type="ChEBI" id="CHEBI:15378"/>
        <dbReference type="ChEBI" id="CHEBI:136412"/>
        <dbReference type="ChEBI" id="CHEBI:157695"/>
        <dbReference type="ChEBI" id="CHEBI:167181"/>
        <dbReference type="EC" id="4.2.99.18"/>
    </reaction>
</comment>
<dbReference type="PANTHER" id="PTHR10359:SF18">
    <property type="entry name" value="ENDONUCLEASE III"/>
    <property type="match status" value="1"/>
</dbReference>
<keyword evidence="13" id="KW-0540">Nuclease</keyword>
<dbReference type="Gene3D" id="1.10.1670.10">
    <property type="entry name" value="Helix-hairpin-Helix base-excision DNA repair enzymes (C-terminal)"/>
    <property type="match status" value="1"/>
</dbReference>
<dbReference type="Pfam" id="PF00730">
    <property type="entry name" value="HhH-GPD"/>
    <property type="match status" value="1"/>
</dbReference>
<keyword evidence="10 13" id="KW-0456">Lyase</keyword>
<evidence type="ECO:0000256" key="2">
    <source>
        <dbReference type="ARBA" id="ARBA00022485"/>
    </source>
</evidence>
<comment type="similarity">
    <text evidence="1 10">Belongs to the Nth/MutY family.</text>
</comment>
<dbReference type="InterPro" id="IPR003265">
    <property type="entry name" value="HhH-GPD_domain"/>
</dbReference>
<keyword evidence="8 10" id="KW-0234">DNA repair</keyword>
<keyword evidence="9 10" id="KW-0326">Glycosidase</keyword>
<dbReference type="Gene3D" id="1.10.340.30">
    <property type="entry name" value="Hypothetical protein, domain 2"/>
    <property type="match status" value="1"/>
</dbReference>
<dbReference type="HAMAP" id="MF_00942">
    <property type="entry name" value="Nth"/>
    <property type="match status" value="1"/>
</dbReference>
<protein>
    <recommendedName>
        <fullName evidence="10">Endonuclease III</fullName>
        <ecNumber evidence="10">4.2.99.18</ecNumber>
    </recommendedName>
    <alternativeName>
        <fullName evidence="10">DNA-(apurinic or apyrimidinic site) lyase</fullName>
    </alternativeName>
</protein>
<dbReference type="SMART" id="SM00478">
    <property type="entry name" value="ENDO3c"/>
    <property type="match status" value="1"/>
</dbReference>
<dbReference type="EC" id="4.2.99.18" evidence="10"/>